<organism evidence="3 4">
    <name type="scientific">Cellulomonas aerilata</name>
    <dbReference type="NCBI Taxonomy" id="515326"/>
    <lineage>
        <taxon>Bacteria</taxon>
        <taxon>Bacillati</taxon>
        <taxon>Actinomycetota</taxon>
        <taxon>Actinomycetes</taxon>
        <taxon>Micrococcales</taxon>
        <taxon>Cellulomonadaceae</taxon>
        <taxon>Cellulomonas</taxon>
    </lineage>
</organism>
<evidence type="ECO:0008006" key="5">
    <source>
        <dbReference type="Google" id="ProtNLM"/>
    </source>
</evidence>
<dbReference type="PANTHER" id="PTHR43003:SF6">
    <property type="entry name" value="DNA GLYCOSYLASE"/>
    <property type="match status" value="1"/>
</dbReference>
<evidence type="ECO:0000313" key="3">
    <source>
        <dbReference type="EMBL" id="GEO32616.1"/>
    </source>
</evidence>
<dbReference type="GO" id="GO:0006307">
    <property type="term" value="P:DNA alkylation repair"/>
    <property type="evidence" value="ECO:0007669"/>
    <property type="project" value="TreeGrafter"/>
</dbReference>
<dbReference type="SUPFAM" id="SSF48150">
    <property type="entry name" value="DNA-glycosylase"/>
    <property type="match status" value="1"/>
</dbReference>
<dbReference type="GO" id="GO:0043916">
    <property type="term" value="F:DNA-7-methylguanine glycosylase activity"/>
    <property type="evidence" value="ECO:0007669"/>
    <property type="project" value="TreeGrafter"/>
</dbReference>
<evidence type="ECO:0000256" key="1">
    <source>
        <dbReference type="ARBA" id="ARBA00022763"/>
    </source>
</evidence>
<dbReference type="AlphaFoldDB" id="A0A512D811"/>
<sequence>MDGERRVVSTTLPVDLRRTLAPLRHGHRDPAHVLTVDGAIWRATRLTTGPVTIRLAPLTPTAVQVAAWGLGAAQALEAAPALLGELDDASTFDPPPGPVRDAYRRSSAVRLTRSDRVLEALVPAILEQRVITRTAHDAWRWLLLRHGEPAPGPGPAGMRVPPTAQAWADVPVWDFHLAGVDPRRARAVVAAARLAHRLEEATALGTVETTRRLLLVPGVGQWTAAETTQRALGDADAVPLGDYHLPGQVGWALTGERTDDAGMLALLAPYRPHRWRVVRHLLLTGMARVPRRGPRLTIEDHRRR</sequence>
<keyword evidence="1" id="KW-0227">DNA damage</keyword>
<dbReference type="RefSeq" id="WP_246130938.1">
    <property type="nucleotide sequence ID" value="NZ_BAAARM010000001.1"/>
</dbReference>
<comment type="caution">
    <text evidence="3">The sequence shown here is derived from an EMBL/GenBank/DDBJ whole genome shotgun (WGS) entry which is preliminary data.</text>
</comment>
<dbReference type="InterPro" id="IPR011257">
    <property type="entry name" value="DNA_glycosylase"/>
</dbReference>
<dbReference type="Proteomes" id="UP000321181">
    <property type="component" value="Unassembled WGS sequence"/>
</dbReference>
<accession>A0A512D811</accession>
<dbReference type="GO" id="GO:0005737">
    <property type="term" value="C:cytoplasm"/>
    <property type="evidence" value="ECO:0007669"/>
    <property type="project" value="TreeGrafter"/>
</dbReference>
<protein>
    <recommendedName>
        <fullName evidence="5">3-methyladenine DNA glycosylase</fullName>
    </recommendedName>
</protein>
<reference evidence="3 4" key="1">
    <citation type="submission" date="2019-07" db="EMBL/GenBank/DDBJ databases">
        <title>Whole genome shotgun sequence of Cellulomonas aerilata NBRC 106308.</title>
        <authorList>
            <person name="Hosoyama A."/>
            <person name="Uohara A."/>
            <person name="Ohji S."/>
            <person name="Ichikawa N."/>
        </authorList>
    </citation>
    <scope>NUCLEOTIDE SEQUENCE [LARGE SCALE GENOMIC DNA]</scope>
    <source>
        <strain evidence="3 4">NBRC 106308</strain>
    </source>
</reference>
<gene>
    <name evidence="3" type="ORF">CAE01nite_03410</name>
</gene>
<keyword evidence="2" id="KW-0234">DNA repair</keyword>
<dbReference type="InterPro" id="IPR051912">
    <property type="entry name" value="Alkylbase_DNA_Glycosylase/TA"/>
</dbReference>
<dbReference type="GO" id="GO:0032993">
    <property type="term" value="C:protein-DNA complex"/>
    <property type="evidence" value="ECO:0007669"/>
    <property type="project" value="TreeGrafter"/>
</dbReference>
<dbReference type="GO" id="GO:0008725">
    <property type="term" value="F:DNA-3-methyladenine glycosylase activity"/>
    <property type="evidence" value="ECO:0007669"/>
    <property type="project" value="TreeGrafter"/>
</dbReference>
<name>A0A512D811_9CELL</name>
<dbReference type="EMBL" id="BJYY01000001">
    <property type="protein sequence ID" value="GEO32616.1"/>
    <property type="molecule type" value="Genomic_DNA"/>
</dbReference>
<dbReference type="GO" id="GO:0006285">
    <property type="term" value="P:base-excision repair, AP site formation"/>
    <property type="evidence" value="ECO:0007669"/>
    <property type="project" value="TreeGrafter"/>
</dbReference>
<keyword evidence="4" id="KW-1185">Reference proteome</keyword>
<dbReference type="PANTHER" id="PTHR43003">
    <property type="entry name" value="DNA-3-METHYLADENINE GLYCOSYLASE"/>
    <property type="match status" value="1"/>
</dbReference>
<dbReference type="GO" id="GO:0032131">
    <property type="term" value="F:alkylated DNA binding"/>
    <property type="evidence" value="ECO:0007669"/>
    <property type="project" value="TreeGrafter"/>
</dbReference>
<evidence type="ECO:0000313" key="4">
    <source>
        <dbReference type="Proteomes" id="UP000321181"/>
    </source>
</evidence>
<proteinExistence type="predicted"/>
<dbReference type="Gene3D" id="1.10.340.30">
    <property type="entry name" value="Hypothetical protein, domain 2"/>
    <property type="match status" value="1"/>
</dbReference>
<evidence type="ECO:0000256" key="2">
    <source>
        <dbReference type="ARBA" id="ARBA00023204"/>
    </source>
</evidence>